<keyword evidence="2" id="KW-0535">Nitrogen fixation</keyword>
<evidence type="ECO:0000256" key="2">
    <source>
        <dbReference type="ARBA" id="ARBA00023231"/>
    </source>
</evidence>
<proteinExistence type="inferred from homology"/>
<dbReference type="Pfam" id="PF04319">
    <property type="entry name" value="NifZ"/>
    <property type="match status" value="1"/>
</dbReference>
<dbReference type="RefSeq" id="WP_144570833.1">
    <property type="nucleotide sequence ID" value="NZ_VLKG01000003.1"/>
</dbReference>
<dbReference type="EMBL" id="VLKG01000003">
    <property type="protein sequence ID" value="TWH76179.1"/>
    <property type="molecule type" value="Genomic_DNA"/>
</dbReference>
<dbReference type="Proteomes" id="UP000319627">
    <property type="component" value="Unassembled WGS sequence"/>
</dbReference>
<gene>
    <name evidence="3" type="ORF">LX59_01098</name>
</gene>
<accession>A0A562IYU4</accession>
<dbReference type="OrthoDB" id="9801083at2"/>
<dbReference type="GO" id="GO:0009399">
    <property type="term" value="P:nitrogen fixation"/>
    <property type="evidence" value="ECO:0007669"/>
    <property type="project" value="InterPro"/>
</dbReference>
<dbReference type="InterPro" id="IPR007415">
    <property type="entry name" value="Nitrogenase_MoFe_mat_NifZ"/>
</dbReference>
<comment type="similarity">
    <text evidence="1">Belongs to the NifZ family.</text>
</comment>
<sequence length="165" mass="18368">MPLPRFDYGEAVRVIRNVRNDGTFPGMDTGTLLIRRGSVGYVTDVGTFLQDQLIYSVNFLEAGRMVGCREEELILASEPWVPNLYEFKDMVATTRNLALRGEVLVQQGQTGQVLRVVRDLPEGMGMQYHVHFGDGLVLQVPEQSLQLVASQAGTIEATEDEAEHD</sequence>
<dbReference type="AlphaFoldDB" id="A0A562IYU4"/>
<reference evidence="3 4" key="1">
    <citation type="submission" date="2019-07" db="EMBL/GenBank/DDBJ databases">
        <title>Genomic Encyclopedia of Type Strains, Phase I: the one thousand microbial genomes (KMG-I) project.</title>
        <authorList>
            <person name="Kyrpides N."/>
        </authorList>
    </citation>
    <scope>NUCLEOTIDE SEQUENCE [LARGE SCALE GENOMIC DNA]</scope>
    <source>
        <strain evidence="3 4">DSM 375</strain>
    </source>
</reference>
<name>A0A562IYU4_9GAMM</name>
<keyword evidence="4" id="KW-1185">Reference proteome</keyword>
<protein>
    <submittedName>
        <fullName evidence="3">Nitrogen fixation protein NifZ</fullName>
    </submittedName>
</protein>
<comment type="caution">
    <text evidence="3">The sequence shown here is derived from an EMBL/GenBank/DDBJ whole genome shotgun (WGS) entry which is preliminary data.</text>
</comment>
<evidence type="ECO:0000313" key="4">
    <source>
        <dbReference type="Proteomes" id="UP000319627"/>
    </source>
</evidence>
<evidence type="ECO:0000313" key="3">
    <source>
        <dbReference type="EMBL" id="TWH76179.1"/>
    </source>
</evidence>
<evidence type="ECO:0000256" key="1">
    <source>
        <dbReference type="ARBA" id="ARBA00008027"/>
    </source>
</evidence>
<organism evidence="3 4">
    <name type="scientific">Azomonas agilis</name>
    <dbReference type="NCBI Taxonomy" id="116849"/>
    <lineage>
        <taxon>Bacteria</taxon>
        <taxon>Pseudomonadati</taxon>
        <taxon>Pseudomonadota</taxon>
        <taxon>Gammaproteobacteria</taxon>
        <taxon>Pseudomonadales</taxon>
        <taxon>Pseudomonadaceae</taxon>
        <taxon>Azomonas</taxon>
    </lineage>
</organism>